<dbReference type="AlphaFoldDB" id="A0A9D9N8R1"/>
<reference evidence="1" key="2">
    <citation type="journal article" date="2021" name="PeerJ">
        <title>Extensive microbial diversity within the chicken gut microbiome revealed by metagenomics and culture.</title>
        <authorList>
            <person name="Gilroy R."/>
            <person name="Ravi A."/>
            <person name="Getino M."/>
            <person name="Pursley I."/>
            <person name="Horton D.L."/>
            <person name="Alikhan N.F."/>
            <person name="Baker D."/>
            <person name="Gharbi K."/>
            <person name="Hall N."/>
            <person name="Watson M."/>
            <person name="Adriaenssens E.M."/>
            <person name="Foster-Nyarko E."/>
            <person name="Jarju S."/>
            <person name="Secka A."/>
            <person name="Antonio M."/>
            <person name="Oren A."/>
            <person name="Chaudhuri R.R."/>
            <person name="La Ragione R."/>
            <person name="Hildebrand F."/>
            <person name="Pallen M.J."/>
        </authorList>
    </citation>
    <scope>NUCLEOTIDE SEQUENCE</scope>
    <source>
        <strain evidence="1">10037</strain>
    </source>
</reference>
<dbReference type="Pfam" id="PF05258">
    <property type="entry name" value="DciA"/>
    <property type="match status" value="1"/>
</dbReference>
<evidence type="ECO:0000313" key="1">
    <source>
        <dbReference type="EMBL" id="MBO8464581.1"/>
    </source>
</evidence>
<comment type="caution">
    <text evidence="1">The sequence shown here is derived from an EMBL/GenBank/DDBJ whole genome shotgun (WGS) entry which is preliminary data.</text>
</comment>
<organism evidence="1 2">
    <name type="scientific">Candidatus Merdivivens pullistercoris</name>
    <dbReference type="NCBI Taxonomy" id="2840873"/>
    <lineage>
        <taxon>Bacteria</taxon>
        <taxon>Pseudomonadati</taxon>
        <taxon>Bacteroidota</taxon>
        <taxon>Bacteroidia</taxon>
        <taxon>Bacteroidales</taxon>
        <taxon>Muribaculaceae</taxon>
        <taxon>Muribaculaceae incertae sedis</taxon>
        <taxon>Candidatus Merdivivens</taxon>
    </lineage>
</organism>
<dbReference type="EMBL" id="JADIME010000013">
    <property type="protein sequence ID" value="MBO8464581.1"/>
    <property type="molecule type" value="Genomic_DNA"/>
</dbReference>
<dbReference type="InterPro" id="IPR007922">
    <property type="entry name" value="DciA-like"/>
</dbReference>
<accession>A0A9D9N8R1</accession>
<reference evidence="1" key="1">
    <citation type="submission" date="2020-10" db="EMBL/GenBank/DDBJ databases">
        <authorList>
            <person name="Gilroy R."/>
        </authorList>
    </citation>
    <scope>NUCLEOTIDE SEQUENCE</scope>
    <source>
        <strain evidence="1">10037</strain>
    </source>
</reference>
<sequence>MKRQEAERLDSVVRRLLRGSVLEEGITRVQVCEAFDRVSGFSGYVLRKNFSAGILYCSMSSSMARELASPMKNAMIEKINAELGENLVKDIVFR</sequence>
<protein>
    <submittedName>
        <fullName evidence="1">DUF721 domain-containing protein</fullName>
    </submittedName>
</protein>
<dbReference type="Proteomes" id="UP000823597">
    <property type="component" value="Unassembled WGS sequence"/>
</dbReference>
<name>A0A9D9N8R1_9BACT</name>
<evidence type="ECO:0000313" key="2">
    <source>
        <dbReference type="Proteomes" id="UP000823597"/>
    </source>
</evidence>
<gene>
    <name evidence="1" type="ORF">IAB93_01125</name>
</gene>
<proteinExistence type="predicted"/>